<accession>W5TKY8</accession>
<proteinExistence type="predicted"/>
<evidence type="ECO:0000313" key="2">
    <source>
        <dbReference type="Proteomes" id="UP000019150"/>
    </source>
</evidence>
<dbReference type="KEGG" id="nno:NONO_c30790"/>
<name>W5TKY8_9NOCA</name>
<gene>
    <name evidence="1" type="ORF">NONO_c30790</name>
</gene>
<keyword evidence="2" id="KW-1185">Reference proteome</keyword>
<dbReference type="RefSeq" id="WP_051494704.1">
    <property type="nucleotide sequence ID" value="NZ_CP006850.1"/>
</dbReference>
<dbReference type="OrthoDB" id="4559210at2"/>
<sequence length="127" mass="13854">MADVPAGRLRGVLIIESFRPTARLTDLGITVDAITRIRPESVTSGQPDIWTLIDFEATDAAARRLASIFADTLQPGPWYVDFHTVDTTYVVFAGRVFRYRHGDADARSAAVAHGRAAGVPEAQLDWG</sequence>
<dbReference type="Proteomes" id="UP000019150">
    <property type="component" value="Chromosome"/>
</dbReference>
<dbReference type="eggNOG" id="ENOG50330CX">
    <property type="taxonomic scope" value="Bacteria"/>
</dbReference>
<dbReference type="EMBL" id="CP006850">
    <property type="protein sequence ID" value="AHH17866.1"/>
    <property type="molecule type" value="Genomic_DNA"/>
</dbReference>
<protein>
    <submittedName>
        <fullName evidence="1">Uncharacterized protein</fullName>
    </submittedName>
</protein>
<evidence type="ECO:0000313" key="1">
    <source>
        <dbReference type="EMBL" id="AHH17866.1"/>
    </source>
</evidence>
<reference evidence="1 2" key="1">
    <citation type="journal article" date="2014" name="Appl. Environ. Microbiol.">
        <title>Insights into the Microbial Degradation of Rubber and Gutta-Percha by Analysis of the Complete Genome of Nocardia nova SH22a.</title>
        <authorList>
            <person name="Luo Q."/>
            <person name="Hiessl S."/>
            <person name="Poehlein A."/>
            <person name="Daniel R."/>
            <person name="Steinbuchel A."/>
        </authorList>
    </citation>
    <scope>NUCLEOTIDE SEQUENCE [LARGE SCALE GENOMIC DNA]</scope>
    <source>
        <strain evidence="1">SH22a</strain>
    </source>
</reference>
<organism evidence="1 2">
    <name type="scientific">Nocardia nova SH22a</name>
    <dbReference type="NCBI Taxonomy" id="1415166"/>
    <lineage>
        <taxon>Bacteria</taxon>
        <taxon>Bacillati</taxon>
        <taxon>Actinomycetota</taxon>
        <taxon>Actinomycetes</taxon>
        <taxon>Mycobacteriales</taxon>
        <taxon>Nocardiaceae</taxon>
        <taxon>Nocardia</taxon>
    </lineage>
</organism>
<dbReference type="PATRIC" id="fig|1415166.3.peg.3158"/>
<dbReference type="AlphaFoldDB" id="W5TKY8"/>
<dbReference type="HOGENOM" id="CLU_2021790_0_0_11"/>